<accession>A0A2P2QQQ0</accession>
<keyword evidence="1" id="KW-0812">Transmembrane</keyword>
<keyword evidence="1" id="KW-0472">Membrane</keyword>
<evidence type="ECO:0000313" key="2">
    <source>
        <dbReference type="EMBL" id="MBX69310.1"/>
    </source>
</evidence>
<evidence type="ECO:0000256" key="1">
    <source>
        <dbReference type="SAM" id="Phobius"/>
    </source>
</evidence>
<name>A0A2P2QQQ0_RHIMU</name>
<dbReference type="AlphaFoldDB" id="A0A2P2QQQ0"/>
<protein>
    <submittedName>
        <fullName evidence="2">Uncharacterized protein</fullName>
    </submittedName>
</protein>
<organism evidence="2">
    <name type="scientific">Rhizophora mucronata</name>
    <name type="common">Asiatic mangrove</name>
    <dbReference type="NCBI Taxonomy" id="61149"/>
    <lineage>
        <taxon>Eukaryota</taxon>
        <taxon>Viridiplantae</taxon>
        <taxon>Streptophyta</taxon>
        <taxon>Embryophyta</taxon>
        <taxon>Tracheophyta</taxon>
        <taxon>Spermatophyta</taxon>
        <taxon>Magnoliopsida</taxon>
        <taxon>eudicotyledons</taxon>
        <taxon>Gunneridae</taxon>
        <taxon>Pentapetalae</taxon>
        <taxon>rosids</taxon>
        <taxon>fabids</taxon>
        <taxon>Malpighiales</taxon>
        <taxon>Rhizophoraceae</taxon>
        <taxon>Rhizophora</taxon>
    </lineage>
</organism>
<keyword evidence="1" id="KW-1133">Transmembrane helix</keyword>
<reference evidence="2" key="1">
    <citation type="submission" date="2018-02" db="EMBL/GenBank/DDBJ databases">
        <title>Rhizophora mucronata_Transcriptome.</title>
        <authorList>
            <person name="Meera S.P."/>
            <person name="Sreeshan A."/>
            <person name="Augustine A."/>
        </authorList>
    </citation>
    <scope>NUCLEOTIDE SEQUENCE</scope>
    <source>
        <tissue evidence="2">Leaf</tissue>
    </source>
</reference>
<proteinExistence type="predicted"/>
<feature type="transmembrane region" description="Helical" evidence="1">
    <location>
        <begin position="48"/>
        <end position="65"/>
    </location>
</feature>
<feature type="transmembrane region" description="Helical" evidence="1">
    <location>
        <begin position="7"/>
        <end position="28"/>
    </location>
</feature>
<dbReference type="EMBL" id="GGEC01088826">
    <property type="protein sequence ID" value="MBX69310.1"/>
    <property type="molecule type" value="Transcribed_RNA"/>
</dbReference>
<sequence length="69" mass="8329">MTAWYAIYYHSFIIYWYFHWLLNSHFYFVPLPSVSCDHIFNLVVKLPWHVLLAGISICHCLVKSFEFSL</sequence>